<dbReference type="EMBL" id="JAACJO010000008">
    <property type="protein sequence ID" value="KAF5355166.1"/>
    <property type="molecule type" value="Genomic_DNA"/>
</dbReference>
<feature type="compositionally biased region" description="Polar residues" evidence="1">
    <location>
        <begin position="505"/>
        <end position="519"/>
    </location>
</feature>
<feature type="compositionally biased region" description="Low complexity" evidence="1">
    <location>
        <begin position="68"/>
        <end position="87"/>
    </location>
</feature>
<evidence type="ECO:0000259" key="2">
    <source>
        <dbReference type="Pfam" id="PF01693"/>
    </source>
</evidence>
<keyword evidence="4" id="KW-1185">Reference proteome</keyword>
<dbReference type="InterPro" id="IPR009027">
    <property type="entry name" value="Ribosomal_bL9/RNase_H1_N"/>
</dbReference>
<organism evidence="3 4">
    <name type="scientific">Leucocoprinus leucothites</name>
    <dbReference type="NCBI Taxonomy" id="201217"/>
    <lineage>
        <taxon>Eukaryota</taxon>
        <taxon>Fungi</taxon>
        <taxon>Dikarya</taxon>
        <taxon>Basidiomycota</taxon>
        <taxon>Agaricomycotina</taxon>
        <taxon>Agaricomycetes</taxon>
        <taxon>Agaricomycetidae</taxon>
        <taxon>Agaricales</taxon>
        <taxon>Agaricineae</taxon>
        <taxon>Agaricaceae</taxon>
        <taxon>Leucocoprinus</taxon>
    </lineage>
</organism>
<gene>
    <name evidence="3" type="ORF">D9756_005316</name>
</gene>
<reference evidence="3 4" key="1">
    <citation type="journal article" date="2020" name="ISME J.">
        <title>Uncovering the hidden diversity of litter-decomposition mechanisms in mushroom-forming fungi.</title>
        <authorList>
            <person name="Floudas D."/>
            <person name="Bentzer J."/>
            <person name="Ahren D."/>
            <person name="Johansson T."/>
            <person name="Persson P."/>
            <person name="Tunlid A."/>
        </authorList>
    </citation>
    <scope>NUCLEOTIDE SEQUENCE [LARGE SCALE GENOMIC DNA]</scope>
    <source>
        <strain evidence="3 4">CBS 146.42</strain>
    </source>
</reference>
<feature type="region of interest" description="Disordered" evidence="1">
    <location>
        <begin position="125"/>
        <end position="198"/>
    </location>
</feature>
<evidence type="ECO:0000256" key="1">
    <source>
        <dbReference type="SAM" id="MobiDB-lite"/>
    </source>
</evidence>
<dbReference type="Pfam" id="PF01693">
    <property type="entry name" value="Cauli_VI"/>
    <property type="match status" value="1"/>
</dbReference>
<feature type="compositionally biased region" description="Polar residues" evidence="1">
    <location>
        <begin position="88"/>
        <end position="100"/>
    </location>
</feature>
<sequence length="527" mass="56102">MVKRYYVITTGVEVGVFFDHWTNIAPLVKNKPGAVWQGSASQEEAQELFQQASVKGNVRVLPSDQQRSPATSSGSRTSSAQRSSSGPHSTTSNPQPLRQTSAPRIVGSQSEGHVWNNASHYVPARSNSREMNTGYGASNGNSGSSGMNRSKPLSRTYSEPGQQVHNSSSVRRGYSSSGGSAPVSGASISTRTSVSPLTPQNTGIRIAIVESPPWLASYPDEEDDAFITPPLSPIISPAISSRLLGPNKSEPASTFAPGLSVAADMTGKLASDDGSGDVLNFRSPKLAKPTVSISFSPRPQLERPGARAGEVFDSGGRTQRQRELQDPGVPSPVASCRNLGASQHPSVVSESFIDLVDKVGKLVEDLRIQVVSPSARTDDGHLRGDEIQNYFDSKRCFSPNLPSGGRNEFTDITSPRAQGPDHSILFSQGSSSPAHKGIYSPISLSACKHCKGTGYNVEEDTSFLNRTGLSQPTLAPLHAHDDAQDPRSPFNSSKMFSPIFGRPSPTISLNKLSSRTSPLIVSPPKRG</sequence>
<protein>
    <recommendedName>
        <fullName evidence="2">Ribonuclease H1 N-terminal domain-containing protein</fullName>
    </recommendedName>
</protein>
<dbReference type="Gene3D" id="3.40.970.10">
    <property type="entry name" value="Ribonuclease H1, N-terminal domain"/>
    <property type="match status" value="1"/>
</dbReference>
<feature type="region of interest" description="Disordered" evidence="1">
    <location>
        <begin position="291"/>
        <end position="331"/>
    </location>
</feature>
<feature type="compositionally biased region" description="Polar residues" evidence="1">
    <location>
        <begin position="151"/>
        <end position="166"/>
    </location>
</feature>
<dbReference type="InterPro" id="IPR011320">
    <property type="entry name" value="RNase_H1_N"/>
</dbReference>
<feature type="compositionally biased region" description="Low complexity" evidence="1">
    <location>
        <begin position="167"/>
        <end position="189"/>
    </location>
</feature>
<name>A0A8H5FZP1_9AGAR</name>
<dbReference type="OrthoDB" id="3270804at2759"/>
<dbReference type="Proteomes" id="UP000559027">
    <property type="component" value="Unassembled WGS sequence"/>
</dbReference>
<dbReference type="AlphaFoldDB" id="A0A8H5FZP1"/>
<feature type="domain" description="Ribonuclease H1 N-terminal" evidence="2">
    <location>
        <begin position="4"/>
        <end position="47"/>
    </location>
</feature>
<feature type="region of interest" description="Disordered" evidence="1">
    <location>
        <begin position="56"/>
        <end position="100"/>
    </location>
</feature>
<dbReference type="SUPFAM" id="SSF55658">
    <property type="entry name" value="L9 N-domain-like"/>
    <property type="match status" value="1"/>
</dbReference>
<evidence type="ECO:0000313" key="4">
    <source>
        <dbReference type="Proteomes" id="UP000559027"/>
    </source>
</evidence>
<dbReference type="InterPro" id="IPR037056">
    <property type="entry name" value="RNase_H1_N_sf"/>
</dbReference>
<feature type="region of interest" description="Disordered" evidence="1">
    <location>
        <begin position="474"/>
        <end position="527"/>
    </location>
</feature>
<accession>A0A8H5FZP1</accession>
<comment type="caution">
    <text evidence="3">The sequence shown here is derived from an EMBL/GenBank/DDBJ whole genome shotgun (WGS) entry which is preliminary data.</text>
</comment>
<proteinExistence type="predicted"/>
<feature type="compositionally biased region" description="Low complexity" evidence="1">
    <location>
        <begin position="132"/>
        <end position="150"/>
    </location>
</feature>
<evidence type="ECO:0000313" key="3">
    <source>
        <dbReference type="EMBL" id="KAF5355166.1"/>
    </source>
</evidence>